<accession>A0A7S2CRK6</accession>
<dbReference type="PROSITE" id="PS50011">
    <property type="entry name" value="PROTEIN_KINASE_DOM"/>
    <property type="match status" value="1"/>
</dbReference>
<dbReference type="GO" id="GO:0005524">
    <property type="term" value="F:ATP binding"/>
    <property type="evidence" value="ECO:0007669"/>
    <property type="project" value="InterPro"/>
</dbReference>
<dbReference type="EMBL" id="HBGU01019895">
    <property type="protein sequence ID" value="CAD9432849.1"/>
    <property type="molecule type" value="Transcribed_RNA"/>
</dbReference>
<sequence>MRGAITTTTTTTMLSLAMQEVILQQAYGKPVDAWSFGCLLSHMGARVAPFAQLGRHASAQQVMTQVVGGELTPLDALKPSNCPALLIQLARECVSVDANARPLMAAIAARLAQPDMRAAVRPVGGLERPVVPLHRPAHPPLGNNAAAGKGAATGNGQGEDTSEEGATHQMVGADEPRAGSEEQLSWNVHSPTPEAIPTRSTQLGSPTAAHARSSTPGHLELDDQSRYDVQHQYI</sequence>
<evidence type="ECO:0000256" key="2">
    <source>
        <dbReference type="SAM" id="SignalP"/>
    </source>
</evidence>
<evidence type="ECO:0000259" key="3">
    <source>
        <dbReference type="PROSITE" id="PS50011"/>
    </source>
</evidence>
<feature type="compositionally biased region" description="Basic and acidic residues" evidence="1">
    <location>
        <begin position="219"/>
        <end position="234"/>
    </location>
</feature>
<dbReference type="Pfam" id="PF00069">
    <property type="entry name" value="Pkinase"/>
    <property type="match status" value="1"/>
</dbReference>
<name>A0A7S2CRK6_9EUKA</name>
<proteinExistence type="predicted"/>
<keyword evidence="2" id="KW-0732">Signal</keyword>
<evidence type="ECO:0000256" key="1">
    <source>
        <dbReference type="SAM" id="MobiDB-lite"/>
    </source>
</evidence>
<protein>
    <recommendedName>
        <fullName evidence="3">Protein kinase domain-containing protein</fullName>
    </recommendedName>
</protein>
<feature type="signal peptide" evidence="2">
    <location>
        <begin position="1"/>
        <end position="28"/>
    </location>
</feature>
<dbReference type="InterPro" id="IPR000719">
    <property type="entry name" value="Prot_kinase_dom"/>
</dbReference>
<reference evidence="4" key="1">
    <citation type="submission" date="2021-01" db="EMBL/GenBank/DDBJ databases">
        <authorList>
            <person name="Corre E."/>
            <person name="Pelletier E."/>
            <person name="Niang G."/>
            <person name="Scheremetjew M."/>
            <person name="Finn R."/>
            <person name="Kale V."/>
            <person name="Holt S."/>
            <person name="Cochrane G."/>
            <person name="Meng A."/>
            <person name="Brown T."/>
            <person name="Cohen L."/>
        </authorList>
    </citation>
    <scope>NUCLEOTIDE SEQUENCE</scope>
    <source>
        <strain evidence="4">UTEX LB 985</strain>
    </source>
</reference>
<feature type="region of interest" description="Disordered" evidence="1">
    <location>
        <begin position="134"/>
        <end position="234"/>
    </location>
</feature>
<dbReference type="AlphaFoldDB" id="A0A7S2CRK6"/>
<evidence type="ECO:0000313" key="4">
    <source>
        <dbReference type="EMBL" id="CAD9432849.1"/>
    </source>
</evidence>
<dbReference type="InterPro" id="IPR011009">
    <property type="entry name" value="Kinase-like_dom_sf"/>
</dbReference>
<gene>
    <name evidence="4" type="ORF">CBRE1094_LOCUS10844</name>
</gene>
<feature type="chain" id="PRO_5030975791" description="Protein kinase domain-containing protein" evidence="2">
    <location>
        <begin position="29"/>
        <end position="234"/>
    </location>
</feature>
<dbReference type="Gene3D" id="1.10.510.10">
    <property type="entry name" value="Transferase(Phosphotransferase) domain 1"/>
    <property type="match status" value="1"/>
</dbReference>
<dbReference type="SUPFAM" id="SSF56112">
    <property type="entry name" value="Protein kinase-like (PK-like)"/>
    <property type="match status" value="1"/>
</dbReference>
<dbReference type="GO" id="GO:0004672">
    <property type="term" value="F:protein kinase activity"/>
    <property type="evidence" value="ECO:0007669"/>
    <property type="project" value="InterPro"/>
</dbReference>
<feature type="domain" description="Protein kinase" evidence="3">
    <location>
        <begin position="1"/>
        <end position="116"/>
    </location>
</feature>
<organism evidence="4">
    <name type="scientific">Haptolina brevifila</name>
    <dbReference type="NCBI Taxonomy" id="156173"/>
    <lineage>
        <taxon>Eukaryota</taxon>
        <taxon>Haptista</taxon>
        <taxon>Haptophyta</taxon>
        <taxon>Prymnesiophyceae</taxon>
        <taxon>Prymnesiales</taxon>
        <taxon>Prymnesiaceae</taxon>
        <taxon>Haptolina</taxon>
    </lineage>
</organism>